<protein>
    <recommendedName>
        <fullName evidence="4">Efflux RND transporter permease subunit</fullName>
    </recommendedName>
</protein>
<reference evidence="2" key="1">
    <citation type="submission" date="2022-12" db="EMBL/GenBank/DDBJ databases">
        <title>Marinomonas 15G1-11 sp. nov, isolated from marine algae.</title>
        <authorList>
            <person name="Butt M."/>
            <person name="Choi D.G."/>
            <person name="Kim J.M."/>
            <person name="Lee J.K."/>
            <person name="Baek J.H."/>
            <person name="Jeon C.O."/>
        </authorList>
    </citation>
    <scope>NUCLEOTIDE SEQUENCE</scope>
    <source>
        <strain evidence="2">15G1-11</strain>
    </source>
</reference>
<feature type="transmembrane region" description="Helical" evidence="1">
    <location>
        <begin position="12"/>
        <end position="35"/>
    </location>
</feature>
<dbReference type="Proteomes" id="UP001149719">
    <property type="component" value="Unassembled WGS sequence"/>
</dbReference>
<evidence type="ECO:0000313" key="2">
    <source>
        <dbReference type="EMBL" id="MCZ2720557.1"/>
    </source>
</evidence>
<keyword evidence="1" id="KW-0812">Transmembrane</keyword>
<name>A0ABT4JRB0_9GAMM</name>
<evidence type="ECO:0008006" key="4">
    <source>
        <dbReference type="Google" id="ProtNLM"/>
    </source>
</evidence>
<organism evidence="2 3">
    <name type="scientific">Marinomonas phaeophyticola</name>
    <dbReference type="NCBI Taxonomy" id="3004091"/>
    <lineage>
        <taxon>Bacteria</taxon>
        <taxon>Pseudomonadati</taxon>
        <taxon>Pseudomonadota</taxon>
        <taxon>Gammaproteobacteria</taxon>
        <taxon>Oceanospirillales</taxon>
        <taxon>Oceanospirillaceae</taxon>
        <taxon>Marinomonas</taxon>
    </lineage>
</organism>
<feature type="non-terminal residue" evidence="2">
    <location>
        <position position="1"/>
    </location>
</feature>
<dbReference type="EMBL" id="JAPUBN010000008">
    <property type="protein sequence ID" value="MCZ2720557.1"/>
    <property type="molecule type" value="Genomic_DNA"/>
</dbReference>
<evidence type="ECO:0000256" key="1">
    <source>
        <dbReference type="SAM" id="Phobius"/>
    </source>
</evidence>
<gene>
    <name evidence="2" type="ORF">O1D97_02560</name>
</gene>
<dbReference type="RefSeq" id="WP_269122561.1">
    <property type="nucleotide sequence ID" value="NZ_JAPUBN010000008.1"/>
</dbReference>
<proteinExistence type="predicted"/>
<dbReference type="Gene3D" id="1.20.1640.10">
    <property type="entry name" value="Multidrug efflux transporter AcrB transmembrane domain"/>
    <property type="match status" value="1"/>
</dbReference>
<sequence length="70" mass="8176">LQAKIVIPMATSLAFGILFSTVVTLILVPILYIILDDIKRALRRFFIWWWQPKTAAEPLRVRRTSLTQHK</sequence>
<keyword evidence="1" id="KW-0472">Membrane</keyword>
<keyword evidence="1" id="KW-1133">Transmembrane helix</keyword>
<evidence type="ECO:0000313" key="3">
    <source>
        <dbReference type="Proteomes" id="UP001149719"/>
    </source>
</evidence>
<comment type="caution">
    <text evidence="2">The sequence shown here is derived from an EMBL/GenBank/DDBJ whole genome shotgun (WGS) entry which is preliminary data.</text>
</comment>
<keyword evidence="3" id="KW-1185">Reference proteome</keyword>
<dbReference type="SUPFAM" id="SSF82866">
    <property type="entry name" value="Multidrug efflux transporter AcrB transmembrane domain"/>
    <property type="match status" value="1"/>
</dbReference>
<accession>A0ABT4JRB0</accession>